<accession>A0AAW2JSQ3</accession>
<feature type="region of interest" description="Disordered" evidence="1">
    <location>
        <begin position="31"/>
        <end position="50"/>
    </location>
</feature>
<reference evidence="2" key="2">
    <citation type="journal article" date="2024" name="Plant">
        <title>Genomic evolution and insights into agronomic trait innovations of Sesamum species.</title>
        <authorList>
            <person name="Miao H."/>
            <person name="Wang L."/>
            <person name="Qu L."/>
            <person name="Liu H."/>
            <person name="Sun Y."/>
            <person name="Le M."/>
            <person name="Wang Q."/>
            <person name="Wei S."/>
            <person name="Zheng Y."/>
            <person name="Lin W."/>
            <person name="Duan Y."/>
            <person name="Cao H."/>
            <person name="Xiong S."/>
            <person name="Wang X."/>
            <person name="Wei L."/>
            <person name="Li C."/>
            <person name="Ma Q."/>
            <person name="Ju M."/>
            <person name="Zhao R."/>
            <person name="Li G."/>
            <person name="Mu C."/>
            <person name="Tian Q."/>
            <person name="Mei H."/>
            <person name="Zhang T."/>
            <person name="Gao T."/>
            <person name="Zhang H."/>
        </authorList>
    </citation>
    <scope>NUCLEOTIDE SEQUENCE</scope>
    <source>
        <strain evidence="2">G02</strain>
    </source>
</reference>
<name>A0AAW2JSQ3_SESRA</name>
<dbReference type="EMBL" id="JACGWJ010000032">
    <property type="protein sequence ID" value="KAL0297676.1"/>
    <property type="molecule type" value="Genomic_DNA"/>
</dbReference>
<protein>
    <submittedName>
        <fullName evidence="2">Uncharacterized protein</fullName>
    </submittedName>
</protein>
<dbReference type="AlphaFoldDB" id="A0AAW2JSQ3"/>
<reference evidence="2" key="1">
    <citation type="submission" date="2020-06" db="EMBL/GenBank/DDBJ databases">
        <authorList>
            <person name="Li T."/>
            <person name="Hu X."/>
            <person name="Zhang T."/>
            <person name="Song X."/>
            <person name="Zhang H."/>
            <person name="Dai N."/>
            <person name="Sheng W."/>
            <person name="Hou X."/>
            <person name="Wei L."/>
        </authorList>
    </citation>
    <scope>NUCLEOTIDE SEQUENCE</scope>
    <source>
        <strain evidence="2">G02</strain>
        <tissue evidence="2">Leaf</tissue>
    </source>
</reference>
<gene>
    <name evidence="2" type="ORF">Sradi_6819700</name>
</gene>
<evidence type="ECO:0000256" key="1">
    <source>
        <dbReference type="SAM" id="MobiDB-lite"/>
    </source>
</evidence>
<proteinExistence type="predicted"/>
<sequence length="63" mass="6822">MTAVANNMLGFARVSFASAVRVGGENANEDCGPSCGFQPPTGQPADPFAAVDDHDQRWRRQWL</sequence>
<comment type="caution">
    <text evidence="2">The sequence shown here is derived from an EMBL/GenBank/DDBJ whole genome shotgun (WGS) entry which is preliminary data.</text>
</comment>
<organism evidence="2">
    <name type="scientific">Sesamum radiatum</name>
    <name type="common">Black benniseed</name>
    <dbReference type="NCBI Taxonomy" id="300843"/>
    <lineage>
        <taxon>Eukaryota</taxon>
        <taxon>Viridiplantae</taxon>
        <taxon>Streptophyta</taxon>
        <taxon>Embryophyta</taxon>
        <taxon>Tracheophyta</taxon>
        <taxon>Spermatophyta</taxon>
        <taxon>Magnoliopsida</taxon>
        <taxon>eudicotyledons</taxon>
        <taxon>Gunneridae</taxon>
        <taxon>Pentapetalae</taxon>
        <taxon>asterids</taxon>
        <taxon>lamiids</taxon>
        <taxon>Lamiales</taxon>
        <taxon>Pedaliaceae</taxon>
        <taxon>Sesamum</taxon>
    </lineage>
</organism>
<evidence type="ECO:0000313" key="2">
    <source>
        <dbReference type="EMBL" id="KAL0297676.1"/>
    </source>
</evidence>